<evidence type="ECO:0000313" key="2">
    <source>
        <dbReference type="EMBL" id="CBI08845.1"/>
    </source>
</evidence>
<dbReference type="AlphaFoldDB" id="E6QNM4"/>
<name>E6QNM4_9ZZZZ</name>
<sequence>MGTRIKLATKGVEHMGITTENGSETTTAGDTLAEIWRVWRQKGIRPAIVITDAGPLATAKFGRLLIRRDVLNGNETLMNWLVAHHAAFLANPWLRWQRRIAILSVVMALLDVMIWHQYGAAESMVFLAPVMTWMSVWTADQYAVRALNARRSIAGLRAERAFAHKKESWLDTRRIRLMRGESFF</sequence>
<accession>E6QNM4</accession>
<organism evidence="2">
    <name type="scientific">mine drainage metagenome</name>
    <dbReference type="NCBI Taxonomy" id="410659"/>
    <lineage>
        <taxon>unclassified sequences</taxon>
        <taxon>metagenomes</taxon>
        <taxon>ecological metagenomes</taxon>
    </lineage>
</organism>
<keyword evidence="1" id="KW-1133">Transmembrane helix</keyword>
<gene>
    <name evidence="2" type="ORF">CARN6_2362</name>
</gene>
<proteinExistence type="predicted"/>
<keyword evidence="1" id="KW-0812">Transmembrane</keyword>
<evidence type="ECO:0000256" key="1">
    <source>
        <dbReference type="SAM" id="Phobius"/>
    </source>
</evidence>
<feature type="transmembrane region" description="Helical" evidence="1">
    <location>
        <begin position="100"/>
        <end position="118"/>
    </location>
</feature>
<keyword evidence="1" id="KW-0472">Membrane</keyword>
<dbReference type="EMBL" id="CABQ01000282">
    <property type="protein sequence ID" value="CBI08845.1"/>
    <property type="molecule type" value="Genomic_DNA"/>
</dbReference>
<protein>
    <submittedName>
        <fullName evidence="2">Uncharacterized protein</fullName>
    </submittedName>
</protein>
<reference evidence="2" key="1">
    <citation type="submission" date="2009-10" db="EMBL/GenBank/DDBJ databases">
        <title>Diversity of trophic interactions inside an arsenic-rich microbial ecosystem.</title>
        <authorList>
            <person name="Bertin P.N."/>
            <person name="Heinrich-Salmeron A."/>
            <person name="Pelletier E."/>
            <person name="Goulhen-Chollet F."/>
            <person name="Arsene-Ploetze F."/>
            <person name="Gallien S."/>
            <person name="Calteau A."/>
            <person name="Vallenet D."/>
            <person name="Casiot C."/>
            <person name="Chane-Woon-Ming B."/>
            <person name="Giloteaux L."/>
            <person name="Barakat M."/>
            <person name="Bonnefoy V."/>
            <person name="Bruneel O."/>
            <person name="Chandler M."/>
            <person name="Cleiss J."/>
            <person name="Duran R."/>
            <person name="Elbaz-Poulichet F."/>
            <person name="Fonknechten N."/>
            <person name="Lauga B."/>
            <person name="Mornico D."/>
            <person name="Ortet P."/>
            <person name="Schaeffer C."/>
            <person name="Siguier P."/>
            <person name="Alexander Thil Smith A."/>
            <person name="Van Dorsselaer A."/>
            <person name="Weissenbach J."/>
            <person name="Medigue C."/>
            <person name="Le Paslier D."/>
        </authorList>
    </citation>
    <scope>NUCLEOTIDE SEQUENCE</scope>
</reference>
<comment type="caution">
    <text evidence="2">The sequence shown here is derived from an EMBL/GenBank/DDBJ whole genome shotgun (WGS) entry which is preliminary data.</text>
</comment>